<feature type="compositionally biased region" description="Basic and acidic residues" evidence="1">
    <location>
        <begin position="634"/>
        <end position="643"/>
    </location>
</feature>
<feature type="compositionally biased region" description="Polar residues" evidence="1">
    <location>
        <begin position="354"/>
        <end position="371"/>
    </location>
</feature>
<dbReference type="SUPFAM" id="SSF53474">
    <property type="entry name" value="alpha/beta-Hydrolases"/>
    <property type="match status" value="1"/>
</dbReference>
<feature type="compositionally biased region" description="Low complexity" evidence="1">
    <location>
        <begin position="378"/>
        <end position="402"/>
    </location>
</feature>
<dbReference type="Gene3D" id="3.40.50.1820">
    <property type="entry name" value="alpha/beta hydrolase"/>
    <property type="match status" value="1"/>
</dbReference>
<evidence type="ECO:0000313" key="2">
    <source>
        <dbReference type="EMBL" id="KAF5372747.1"/>
    </source>
</evidence>
<evidence type="ECO:0000313" key="3">
    <source>
        <dbReference type="Proteomes" id="UP000565441"/>
    </source>
</evidence>
<comment type="caution">
    <text evidence="2">The sequence shown here is derived from an EMBL/GenBank/DDBJ whole genome shotgun (WGS) entry which is preliminary data.</text>
</comment>
<dbReference type="Proteomes" id="UP000565441">
    <property type="component" value="Unassembled WGS sequence"/>
</dbReference>
<gene>
    <name evidence="2" type="ORF">D9615_010095</name>
</gene>
<evidence type="ECO:0008006" key="4">
    <source>
        <dbReference type="Google" id="ProtNLM"/>
    </source>
</evidence>
<feature type="compositionally biased region" description="Low complexity" evidence="1">
    <location>
        <begin position="271"/>
        <end position="284"/>
    </location>
</feature>
<protein>
    <recommendedName>
        <fullName evidence="4">AB hydrolase-1 domain-containing protein</fullName>
    </recommendedName>
</protein>
<dbReference type="OrthoDB" id="10260961at2759"/>
<feature type="compositionally biased region" description="Low complexity" evidence="1">
    <location>
        <begin position="318"/>
        <end position="331"/>
    </location>
</feature>
<dbReference type="PANTHER" id="PTHR42103">
    <property type="entry name" value="ALPHA/BETA-HYDROLASES SUPERFAMILY PROTEIN"/>
    <property type="match status" value="1"/>
</dbReference>
<dbReference type="AlphaFoldDB" id="A0A8H5GXB2"/>
<accession>A0A8H5GXB2</accession>
<keyword evidence="3" id="KW-1185">Reference proteome</keyword>
<feature type="region of interest" description="Disordered" evidence="1">
    <location>
        <begin position="600"/>
        <end position="661"/>
    </location>
</feature>
<dbReference type="EMBL" id="JAACJP010000041">
    <property type="protein sequence ID" value="KAF5372747.1"/>
    <property type="molecule type" value="Genomic_DNA"/>
</dbReference>
<dbReference type="PANTHER" id="PTHR42103:SF2">
    <property type="entry name" value="AB HYDROLASE-1 DOMAIN-CONTAINING PROTEIN"/>
    <property type="match status" value="1"/>
</dbReference>
<proteinExistence type="predicted"/>
<sequence>MTELVELPSGICLEVHLATPTLPGGEKLTICLHPWSWLGGQMDDPVLLCLVDELQENHYVLRYNSRGVGASTGWTSFTGLSEAKDLEDLAIWALQRLSSIKSLVIIGYSHGSLIASLHPILPTIKTSHVLISYPLGPRGWLTLFHTGTYSARLKELIQNVDSNVLIIYGDRDEFTGVSKYRGWRQSLEEESGGQLRIVEIERASHFWRGHADPDAGQHILFYTHFILSTPLTSFLFQILFSKQMPLPDERPRQSVANLIGRFENQVKRQPSSSPGSVRSSSVVSHTTGDSAKEEVKEKREWPPKSLATDGRPPPIVPSSSWSRSQATASQSLPPPKPVPAATQGDVEDSALTPRPNSTTSMDNTRITSPQRELSVGVTAPTPTSSNTPTTAKPPTKPPLKASKPPPSDAPKTPARTGRPSTHFPLTALPIKPQHTAPASASTSARKVVPKSTPMTPVRAKTPSRTTPATSRPKTPTSIRSKTPSSGLFAPTAASLARARNAQPLPPTPTKKVILSSSAAERLSKPTAASLSKARSPTVVPARGGAKPPVRGISATRGSAKPRVSTASASTGMKEEQLAAREAVVAATATATAAGGGLAAAAVEPEHVADEAEAAPEENGYSTKSIKPTADDSQDTTHADRLAENEAQLDMSQSTEGLAKEASEFFFQHSDADTVEAVDDEVVATKSPEPISELESHDLSLDPLEEVEATPAIDERVDEVKSRLQVGDEIEDMVSLLETVSISTVRPESIASIPDEVSEIPDEE</sequence>
<feature type="compositionally biased region" description="Basic and acidic residues" evidence="1">
    <location>
        <begin position="290"/>
        <end position="302"/>
    </location>
</feature>
<feature type="compositionally biased region" description="Low complexity" evidence="1">
    <location>
        <begin position="458"/>
        <end position="477"/>
    </location>
</feature>
<reference evidence="2 3" key="1">
    <citation type="journal article" date="2020" name="ISME J.">
        <title>Uncovering the hidden diversity of litter-decomposition mechanisms in mushroom-forming fungi.</title>
        <authorList>
            <person name="Floudas D."/>
            <person name="Bentzer J."/>
            <person name="Ahren D."/>
            <person name="Johansson T."/>
            <person name="Persson P."/>
            <person name="Tunlid A."/>
        </authorList>
    </citation>
    <scope>NUCLEOTIDE SEQUENCE [LARGE SCALE GENOMIC DNA]</scope>
    <source>
        <strain evidence="2 3">CBS 661.87</strain>
    </source>
</reference>
<feature type="region of interest" description="Disordered" evidence="1">
    <location>
        <begin position="263"/>
        <end position="574"/>
    </location>
</feature>
<name>A0A8H5GXB2_9AGAR</name>
<organism evidence="2 3">
    <name type="scientific">Tricholomella constricta</name>
    <dbReference type="NCBI Taxonomy" id="117010"/>
    <lineage>
        <taxon>Eukaryota</taxon>
        <taxon>Fungi</taxon>
        <taxon>Dikarya</taxon>
        <taxon>Basidiomycota</taxon>
        <taxon>Agaricomycotina</taxon>
        <taxon>Agaricomycetes</taxon>
        <taxon>Agaricomycetidae</taxon>
        <taxon>Agaricales</taxon>
        <taxon>Tricholomatineae</taxon>
        <taxon>Lyophyllaceae</taxon>
        <taxon>Tricholomella</taxon>
    </lineage>
</organism>
<evidence type="ECO:0000256" key="1">
    <source>
        <dbReference type="SAM" id="MobiDB-lite"/>
    </source>
</evidence>
<dbReference type="InterPro" id="IPR029058">
    <property type="entry name" value="AB_hydrolase_fold"/>
</dbReference>